<protein>
    <submittedName>
        <fullName evidence="1">Uncharacterized protein</fullName>
    </submittedName>
</protein>
<accession>A0A1G6DTL6</accession>
<sequence length="61" mass="6711">MFSITDILLDSVDPLDISLKERGYSLGLAIYGDPIADGDDIHLVPELPTHFPELFVGQKLV</sequence>
<evidence type="ECO:0000313" key="2">
    <source>
        <dbReference type="Proteomes" id="UP000199071"/>
    </source>
</evidence>
<keyword evidence="2" id="KW-1185">Reference proteome</keyword>
<gene>
    <name evidence="1" type="ORF">SAMN02982931_03761</name>
</gene>
<reference evidence="1 2" key="1">
    <citation type="submission" date="2016-10" db="EMBL/GenBank/DDBJ databases">
        <authorList>
            <person name="de Groot N.N."/>
        </authorList>
    </citation>
    <scope>NUCLEOTIDE SEQUENCE [LARGE SCALE GENOMIC DNA]</scope>
    <source>
        <strain evidence="1 2">ATCC 35022</strain>
    </source>
</reference>
<name>A0A1G6DTL6_9HYPH</name>
<evidence type="ECO:0000313" key="1">
    <source>
        <dbReference type="EMBL" id="SDB48547.1"/>
    </source>
</evidence>
<organism evidence="1 2">
    <name type="scientific">Bauldia litoralis</name>
    <dbReference type="NCBI Taxonomy" id="665467"/>
    <lineage>
        <taxon>Bacteria</taxon>
        <taxon>Pseudomonadati</taxon>
        <taxon>Pseudomonadota</taxon>
        <taxon>Alphaproteobacteria</taxon>
        <taxon>Hyphomicrobiales</taxon>
        <taxon>Kaistiaceae</taxon>
        <taxon>Bauldia</taxon>
    </lineage>
</organism>
<proteinExistence type="predicted"/>
<dbReference type="AlphaFoldDB" id="A0A1G6DTL6"/>
<dbReference type="EMBL" id="FMXQ01000008">
    <property type="protein sequence ID" value="SDB48547.1"/>
    <property type="molecule type" value="Genomic_DNA"/>
</dbReference>
<dbReference type="Proteomes" id="UP000199071">
    <property type="component" value="Unassembled WGS sequence"/>
</dbReference>